<keyword evidence="1" id="KW-0472">Membrane</keyword>
<name>A0A0P9YQ70_9PSED</name>
<organism evidence="3 4">
    <name type="scientific">Pseudomonas syringae pv. primulae</name>
    <dbReference type="NCBI Taxonomy" id="251707"/>
    <lineage>
        <taxon>Bacteria</taxon>
        <taxon>Pseudomonadati</taxon>
        <taxon>Pseudomonadota</taxon>
        <taxon>Gammaproteobacteria</taxon>
        <taxon>Pseudomonadales</taxon>
        <taxon>Pseudomonadaceae</taxon>
        <taxon>Pseudomonas</taxon>
    </lineage>
</organism>
<dbReference type="InterPro" id="IPR018756">
    <property type="entry name" value="DUF2314"/>
</dbReference>
<dbReference type="EMBL" id="LJRC01000108">
    <property type="protein sequence ID" value="KPY37818.1"/>
    <property type="molecule type" value="Genomic_DNA"/>
</dbReference>
<feature type="domain" description="DUF2314" evidence="2">
    <location>
        <begin position="16"/>
        <end position="148"/>
    </location>
</feature>
<dbReference type="PATRIC" id="fig|251707.3.peg.4272"/>
<protein>
    <recommendedName>
        <fullName evidence="2">DUF2314 domain-containing protein</fullName>
    </recommendedName>
</protein>
<dbReference type="Gene3D" id="1.25.40.20">
    <property type="entry name" value="Ankyrin repeat-containing domain"/>
    <property type="match status" value="1"/>
</dbReference>
<evidence type="ECO:0000259" key="2">
    <source>
        <dbReference type="Pfam" id="PF10077"/>
    </source>
</evidence>
<gene>
    <name evidence="3" type="ORF">ALO52_03240</name>
</gene>
<comment type="caution">
    <text evidence="3">The sequence shown here is derived from an EMBL/GenBank/DDBJ whole genome shotgun (WGS) entry which is preliminary data.</text>
</comment>
<dbReference type="InterPro" id="IPR036770">
    <property type="entry name" value="Ankyrin_rpt-contain_sf"/>
</dbReference>
<evidence type="ECO:0000313" key="4">
    <source>
        <dbReference type="Proteomes" id="UP000050562"/>
    </source>
</evidence>
<proteinExistence type="predicted"/>
<accession>A0A0P9YQ70</accession>
<dbReference type="RefSeq" id="WP_057409010.1">
    <property type="nucleotide sequence ID" value="NZ_LJRC01000108.1"/>
</dbReference>
<dbReference type="AlphaFoldDB" id="A0A0P9YQ70"/>
<feature type="transmembrane region" description="Helical" evidence="1">
    <location>
        <begin position="325"/>
        <end position="347"/>
    </location>
</feature>
<evidence type="ECO:0000256" key="1">
    <source>
        <dbReference type="SAM" id="Phobius"/>
    </source>
</evidence>
<feature type="transmembrane region" description="Helical" evidence="1">
    <location>
        <begin position="285"/>
        <end position="305"/>
    </location>
</feature>
<dbReference type="Pfam" id="PF10077">
    <property type="entry name" value="DUF2314"/>
    <property type="match status" value="1"/>
</dbReference>
<dbReference type="SUPFAM" id="SSF48403">
    <property type="entry name" value="Ankyrin repeat"/>
    <property type="match status" value="1"/>
</dbReference>
<keyword evidence="1" id="KW-0812">Transmembrane</keyword>
<feature type="transmembrane region" description="Helical" evidence="1">
    <location>
        <begin position="359"/>
        <end position="378"/>
    </location>
</feature>
<evidence type="ECO:0000313" key="3">
    <source>
        <dbReference type="EMBL" id="KPY37818.1"/>
    </source>
</evidence>
<sequence length="388" mass="42955">MTEQMIYGVEDESADFKAAVASAHRTFKFLWRELSWEQRRIVKALDMAAVKISFATDSTDPDGPSVENMWVTDIGFDGHTLTGVLMNEPRWVSRLSAGDPVSVPLAHLNDWMYVCGGQVYGGFTIDALRAGMSTEERAEHDQAWGLDFGEAGRVALVPPANGKAPVLFTRTLNGCADGKALDTLERTEHPMALNIQSTVEQGLRDDPSLMSDYDDGGWQLLHREALAGNCNFVITLLYMGADASALNSQGESALMLARRAGWPRLVELLESESPDLQRAMQYSGFSLWPIGLGMVAAALGGLYFVAFKPLMDVWAGFRAEAPNKWLFTVLFMLLGYGLVSCTGPWYFRLRERTPMWGKSRAMDVIALMGWLALGFVLQETLADYLSRR</sequence>
<dbReference type="Proteomes" id="UP000050562">
    <property type="component" value="Unassembled WGS sequence"/>
</dbReference>
<reference evidence="3 4" key="1">
    <citation type="submission" date="2015-09" db="EMBL/GenBank/DDBJ databases">
        <title>Genome announcement of multiple Pseudomonas syringae strains.</title>
        <authorList>
            <person name="Thakur S."/>
            <person name="Wang P.W."/>
            <person name="Gong Y."/>
            <person name="Weir B.S."/>
            <person name="Guttman D.S."/>
        </authorList>
    </citation>
    <scope>NUCLEOTIDE SEQUENCE [LARGE SCALE GENOMIC DNA]</scope>
    <source>
        <strain evidence="3 4">ICMP3956</strain>
    </source>
</reference>
<keyword evidence="1" id="KW-1133">Transmembrane helix</keyword>